<accession>A0AA35KVR0</accession>
<keyword evidence="2" id="KW-1185">Reference proteome</keyword>
<dbReference type="Proteomes" id="UP001178461">
    <property type="component" value="Chromosome 9"/>
</dbReference>
<dbReference type="EMBL" id="OX395134">
    <property type="protein sequence ID" value="CAI5784546.1"/>
    <property type="molecule type" value="Genomic_DNA"/>
</dbReference>
<reference evidence="1" key="1">
    <citation type="submission" date="2022-12" db="EMBL/GenBank/DDBJ databases">
        <authorList>
            <person name="Alioto T."/>
            <person name="Alioto T."/>
            <person name="Gomez Garrido J."/>
        </authorList>
    </citation>
    <scope>NUCLEOTIDE SEQUENCE</scope>
</reference>
<name>A0AA35KVR0_9SAUR</name>
<gene>
    <name evidence="1" type="ORF">PODLI_1B002341</name>
</gene>
<evidence type="ECO:0000313" key="2">
    <source>
        <dbReference type="Proteomes" id="UP001178461"/>
    </source>
</evidence>
<proteinExistence type="predicted"/>
<organism evidence="1 2">
    <name type="scientific">Podarcis lilfordi</name>
    <name type="common">Lilford's wall lizard</name>
    <dbReference type="NCBI Taxonomy" id="74358"/>
    <lineage>
        <taxon>Eukaryota</taxon>
        <taxon>Metazoa</taxon>
        <taxon>Chordata</taxon>
        <taxon>Craniata</taxon>
        <taxon>Vertebrata</taxon>
        <taxon>Euteleostomi</taxon>
        <taxon>Lepidosauria</taxon>
        <taxon>Squamata</taxon>
        <taxon>Bifurcata</taxon>
        <taxon>Unidentata</taxon>
        <taxon>Episquamata</taxon>
        <taxon>Laterata</taxon>
        <taxon>Lacertibaenia</taxon>
        <taxon>Lacertidae</taxon>
        <taxon>Podarcis</taxon>
    </lineage>
</organism>
<dbReference type="AlphaFoldDB" id="A0AA35KVR0"/>
<protein>
    <submittedName>
        <fullName evidence="1">Uncharacterized protein</fullName>
    </submittedName>
</protein>
<sequence length="93" mass="10747">MNASLPKACPFLFELEVCEIVIPQQLFALFNPPIFQIHESTPPPLLSYCHSCYKKKQQNIIKSWMHIMDMQSGAFKQKVCLNLVKVIKQRPPC</sequence>
<evidence type="ECO:0000313" key="1">
    <source>
        <dbReference type="EMBL" id="CAI5784546.1"/>
    </source>
</evidence>